<dbReference type="PANTHER" id="PTHR13170:SF16">
    <property type="entry name" value="PROTEIN O-GLCNACASE"/>
    <property type="match status" value="1"/>
</dbReference>
<accession>A0ABN7AYC3</accession>
<reference evidence="5 6" key="1">
    <citation type="submission" date="2023-09" db="EMBL/GenBank/DDBJ databases">
        <title>Nesidiocoris tenuis whole genome shotgun sequence.</title>
        <authorList>
            <person name="Shibata T."/>
            <person name="Shimoda M."/>
            <person name="Kobayashi T."/>
            <person name="Uehara T."/>
        </authorList>
    </citation>
    <scope>NUCLEOTIDE SEQUENCE [LARGE SCALE GENOMIC DNA]</scope>
    <source>
        <strain evidence="5 6">Japan</strain>
    </source>
</reference>
<evidence type="ECO:0000256" key="2">
    <source>
        <dbReference type="ARBA" id="ARBA00023295"/>
    </source>
</evidence>
<keyword evidence="1" id="KW-0378">Hydrolase</keyword>
<dbReference type="SUPFAM" id="SSF55729">
    <property type="entry name" value="Acyl-CoA N-acyltransferases (Nat)"/>
    <property type="match status" value="1"/>
</dbReference>
<keyword evidence="2" id="KW-0326">Glycosidase</keyword>
<dbReference type="InterPro" id="IPR017853">
    <property type="entry name" value="GH"/>
</dbReference>
<dbReference type="PANTHER" id="PTHR13170">
    <property type="entry name" value="O-GLCNACASE"/>
    <property type="match status" value="1"/>
</dbReference>
<sequence length="851" mass="94811">MADSPPDVTNNMSNNKNGNFICGVVEGFYGRPWTSEQRKDLFQKMKKWGMNSYIYAPKDDSKHRANWRDLYTVEEAEHLTSLITAANENSITFYYALSPGLDITYSNSKEVLTLKRKLEQVSQFGCVAFALLFDDIDPEMSEADKEIFQSFAHAQVSVTNEMYHHLNEPKFIVCPTQYCAARATPNVQNSEYLTTLGSKLLPEIDIMWTGGKVISRVLTVESIEEVTEVLRRPPVIWDNLHANDYDQKRVFLGPYQGRSPDLIPKLRGVVTNPNCEFWANFIAIHTLAQWSHCNGDGDREKNESVCADIKLETESDDGSEVPSLPLNMYHARRALRNAIVDWLPEFQRSRQASGFITKPQVLSSLAVPPAVLTAAAVAPIVPPVVINTCIALTTGTTTASAISTIAPQLSALADVCTTVNVSSGPIVMNSLLSESKVCTEPMDCNATPSPEAQKNVSSSPIEADASTSNNLPPTNAEETDSNGTNKMSEWAAQQLTMDDLVLLCDLFYLPFEHGSQGVQILQEFYWLHTNAYLVASDETKPEVIEWKERAKKLEDMSNNVNRLFHKLNAISNKELMYELYPYIWEMRAVISTLNSYIKWLGGGVSGHTGESPAIGNYTWFSKGWKESFMSGDQEPWVFRGGLTADLQRLIPVDGGSDLFVYKVPQVVSSTIYTIREFKPTDVEEIINLNRMNQMSPESNPDHLTRLVECILRLNPKLCFVVEEEHVENKIPHVAGYAVAATDIRSHSALAEDTSNELEPWAREVLKCVLVGAKPNHPSLVTTAIHPSVVDQSVSKRLIVCLLAALRANGSCGLYTPVCSTNTDQLETYSKLGFVEMSRDEDGRTVFLGRVF</sequence>
<feature type="compositionally biased region" description="Polar residues" evidence="3">
    <location>
        <begin position="446"/>
        <end position="473"/>
    </location>
</feature>
<dbReference type="Gene3D" id="1.20.58.240">
    <property type="entry name" value="STAT, domain 1"/>
    <property type="match status" value="1"/>
</dbReference>
<proteinExistence type="predicted"/>
<evidence type="ECO:0000256" key="3">
    <source>
        <dbReference type="SAM" id="MobiDB-lite"/>
    </source>
</evidence>
<dbReference type="Proteomes" id="UP001307889">
    <property type="component" value="Chromosome 7"/>
</dbReference>
<dbReference type="InterPro" id="IPR011496">
    <property type="entry name" value="O-GlcNAcase_cat"/>
</dbReference>
<evidence type="ECO:0000259" key="4">
    <source>
        <dbReference type="PROSITE" id="PS52009"/>
    </source>
</evidence>
<protein>
    <submittedName>
        <fullName evidence="5">Beta-N-acetylglucosaminidase</fullName>
    </submittedName>
</protein>
<gene>
    <name evidence="5" type="ORF">NTJ_09781</name>
</gene>
<dbReference type="EMBL" id="AP028915">
    <property type="protein sequence ID" value="BES96968.1"/>
    <property type="molecule type" value="Genomic_DNA"/>
</dbReference>
<keyword evidence="6" id="KW-1185">Reference proteome</keyword>
<organism evidence="5 6">
    <name type="scientific">Nesidiocoris tenuis</name>
    <dbReference type="NCBI Taxonomy" id="355587"/>
    <lineage>
        <taxon>Eukaryota</taxon>
        <taxon>Metazoa</taxon>
        <taxon>Ecdysozoa</taxon>
        <taxon>Arthropoda</taxon>
        <taxon>Hexapoda</taxon>
        <taxon>Insecta</taxon>
        <taxon>Pterygota</taxon>
        <taxon>Neoptera</taxon>
        <taxon>Paraneoptera</taxon>
        <taxon>Hemiptera</taxon>
        <taxon>Heteroptera</taxon>
        <taxon>Panheteroptera</taxon>
        <taxon>Cimicomorpha</taxon>
        <taxon>Miridae</taxon>
        <taxon>Dicyphina</taxon>
        <taxon>Nesidiocoris</taxon>
    </lineage>
</organism>
<dbReference type="Gene3D" id="3.20.20.80">
    <property type="entry name" value="Glycosidases"/>
    <property type="match status" value="1"/>
</dbReference>
<evidence type="ECO:0000313" key="5">
    <source>
        <dbReference type="EMBL" id="BES96968.1"/>
    </source>
</evidence>
<dbReference type="Gene3D" id="3.40.630.30">
    <property type="match status" value="1"/>
</dbReference>
<evidence type="ECO:0000256" key="1">
    <source>
        <dbReference type="ARBA" id="ARBA00022801"/>
    </source>
</evidence>
<dbReference type="InterPro" id="IPR051822">
    <property type="entry name" value="Glycosyl_Hydrolase_84"/>
</dbReference>
<feature type="domain" description="GH84" evidence="4">
    <location>
        <begin position="20"/>
        <end position="295"/>
    </location>
</feature>
<evidence type="ECO:0000313" key="6">
    <source>
        <dbReference type="Proteomes" id="UP001307889"/>
    </source>
</evidence>
<dbReference type="PROSITE" id="PS52009">
    <property type="entry name" value="GH84"/>
    <property type="match status" value="1"/>
</dbReference>
<dbReference type="SUPFAM" id="SSF51445">
    <property type="entry name" value="(Trans)glycosidases"/>
    <property type="match status" value="1"/>
</dbReference>
<feature type="region of interest" description="Disordered" evidence="3">
    <location>
        <begin position="442"/>
        <end position="484"/>
    </location>
</feature>
<dbReference type="InterPro" id="IPR016181">
    <property type="entry name" value="Acyl_CoA_acyltransferase"/>
</dbReference>
<name>A0ABN7AYC3_9HEMI</name>
<dbReference type="Pfam" id="PF07555">
    <property type="entry name" value="NAGidase"/>
    <property type="match status" value="1"/>
</dbReference>